<organism evidence="2">
    <name type="scientific">marine sediment metagenome</name>
    <dbReference type="NCBI Taxonomy" id="412755"/>
    <lineage>
        <taxon>unclassified sequences</taxon>
        <taxon>metagenomes</taxon>
        <taxon>ecological metagenomes</taxon>
    </lineage>
</organism>
<proteinExistence type="predicted"/>
<evidence type="ECO:0000313" key="2">
    <source>
        <dbReference type="EMBL" id="KKN79003.1"/>
    </source>
</evidence>
<feature type="transmembrane region" description="Helical" evidence="1">
    <location>
        <begin position="34"/>
        <end position="53"/>
    </location>
</feature>
<name>A0A0F9WKI9_9ZZZZ</name>
<reference evidence="2" key="1">
    <citation type="journal article" date="2015" name="Nature">
        <title>Complex archaea that bridge the gap between prokaryotes and eukaryotes.</title>
        <authorList>
            <person name="Spang A."/>
            <person name="Saw J.H."/>
            <person name="Jorgensen S.L."/>
            <person name="Zaremba-Niedzwiedzka K."/>
            <person name="Martijn J."/>
            <person name="Lind A.E."/>
            <person name="van Eijk R."/>
            <person name="Schleper C."/>
            <person name="Guy L."/>
            <person name="Ettema T.J."/>
        </authorList>
    </citation>
    <scope>NUCLEOTIDE SEQUENCE</scope>
</reference>
<dbReference type="EMBL" id="LAZR01000254">
    <property type="protein sequence ID" value="KKN79003.1"/>
    <property type="molecule type" value="Genomic_DNA"/>
</dbReference>
<gene>
    <name evidence="2" type="ORF">LCGC14_0344790</name>
</gene>
<keyword evidence="1" id="KW-0472">Membrane</keyword>
<protein>
    <submittedName>
        <fullName evidence="2">Uncharacterized protein</fullName>
    </submittedName>
</protein>
<comment type="caution">
    <text evidence="2">The sequence shown here is derived from an EMBL/GenBank/DDBJ whole genome shotgun (WGS) entry which is preliminary data.</text>
</comment>
<feature type="transmembrane region" description="Helical" evidence="1">
    <location>
        <begin position="65"/>
        <end position="86"/>
    </location>
</feature>
<accession>A0A0F9WKI9</accession>
<keyword evidence="1" id="KW-0812">Transmembrane</keyword>
<keyword evidence="1" id="KW-1133">Transmembrane helix</keyword>
<dbReference type="AlphaFoldDB" id="A0A0F9WKI9"/>
<sequence length="88" mass="9511">MTPHCLLGLLRYQRRGQAPEEIVNEITPTGKRKFAVTIGYTGVVLGLCSWLLYAEKISGSEFLQAVGITGMLVGSFLGANVVKGIWGK</sequence>
<evidence type="ECO:0000256" key="1">
    <source>
        <dbReference type="SAM" id="Phobius"/>
    </source>
</evidence>